<feature type="transmembrane region" description="Helical" evidence="12">
    <location>
        <begin position="279"/>
        <end position="301"/>
    </location>
</feature>
<name>A0A2R7Y7E8_9CREN</name>
<evidence type="ECO:0000256" key="6">
    <source>
        <dbReference type="ARBA" id="ARBA00022842"/>
    </source>
</evidence>
<evidence type="ECO:0000256" key="11">
    <source>
        <dbReference type="ARBA" id="ARBA00023264"/>
    </source>
</evidence>
<dbReference type="PANTHER" id="PTHR42723:SF1">
    <property type="entry name" value="CHLOROPHYLL SYNTHASE, CHLOROPLASTIC"/>
    <property type="match status" value="1"/>
</dbReference>
<gene>
    <name evidence="13" type="ORF">B7O98_03240</name>
</gene>
<comment type="function">
    <text evidence="12">Prenyltransferase that catalyzes the transfer of the geranylgeranyl moiety of geranylgeranyl diphosphate (GGPP) to the C2 hydroxyl of (S)-3-O-geranylgeranylglyceryl phosphate (GGGP). This reaction is the second ether-bond-formation step in the biosynthesis of archaeal membrane lipids.</text>
</comment>
<dbReference type="UniPathway" id="UPA00940"/>
<keyword evidence="10 12" id="KW-0594">Phospholipid biosynthesis</keyword>
<comment type="similarity">
    <text evidence="12">Belongs to the UbiA prenyltransferase family. DGGGP synthase subfamily.</text>
</comment>
<keyword evidence="6 12" id="KW-0460">Magnesium</keyword>
<comment type="catalytic activity">
    <reaction evidence="12">
        <text>sn-3-O-(geranylgeranyl)glycerol 1-phosphate + (2E,6E,10E)-geranylgeranyl diphosphate = 2,3-bis-O-(geranylgeranyl)-sn-glycerol 1-phosphate + diphosphate</text>
        <dbReference type="Rhea" id="RHEA:18109"/>
        <dbReference type="ChEBI" id="CHEBI:33019"/>
        <dbReference type="ChEBI" id="CHEBI:57677"/>
        <dbReference type="ChEBI" id="CHEBI:58756"/>
        <dbReference type="ChEBI" id="CHEBI:58837"/>
        <dbReference type="EC" id="2.5.1.42"/>
    </reaction>
</comment>
<dbReference type="GO" id="GO:0005886">
    <property type="term" value="C:plasma membrane"/>
    <property type="evidence" value="ECO:0007669"/>
    <property type="project" value="UniProtKB-SubCell"/>
</dbReference>
<evidence type="ECO:0000256" key="8">
    <source>
        <dbReference type="ARBA" id="ARBA00023098"/>
    </source>
</evidence>
<evidence type="ECO:0000256" key="9">
    <source>
        <dbReference type="ARBA" id="ARBA00023136"/>
    </source>
</evidence>
<evidence type="ECO:0000256" key="2">
    <source>
        <dbReference type="ARBA" id="ARBA00022475"/>
    </source>
</evidence>
<dbReference type="GO" id="GO:0046474">
    <property type="term" value="P:glycerophospholipid biosynthetic process"/>
    <property type="evidence" value="ECO:0007669"/>
    <property type="project" value="UniProtKB-UniRule"/>
</dbReference>
<reference evidence="13 14" key="1">
    <citation type="journal article" date="2018" name="Syst. Appl. Microbiol.">
        <title>A new symbiotic nanoarchaeote (Candidatus Nanoclepta minutus) and its host (Zestosphaera tikiterensis gen. nov., sp. nov.) from a New Zealand hot spring.</title>
        <authorList>
            <person name="St John E."/>
            <person name="Liu Y."/>
            <person name="Podar M."/>
            <person name="Stott M.B."/>
            <person name="Meneghin J."/>
            <person name="Chen Z."/>
            <person name="Lagutin K."/>
            <person name="Mitchell K."/>
            <person name="Reysenbach A.L."/>
        </authorList>
    </citation>
    <scope>NUCLEOTIDE SEQUENCE [LARGE SCALE GENOMIC DNA]</scope>
    <source>
        <strain evidence="13">NZ3</strain>
    </source>
</reference>
<proteinExistence type="inferred from homology"/>
<keyword evidence="4 12" id="KW-0808">Transferase</keyword>
<dbReference type="GO" id="GO:0000287">
    <property type="term" value="F:magnesium ion binding"/>
    <property type="evidence" value="ECO:0007669"/>
    <property type="project" value="UniProtKB-UniRule"/>
</dbReference>
<dbReference type="EC" id="2.5.1.42" evidence="12"/>
<keyword evidence="9 12" id="KW-0472">Membrane</keyword>
<dbReference type="Pfam" id="PF01040">
    <property type="entry name" value="UbiA"/>
    <property type="match status" value="1"/>
</dbReference>
<sequence>MLSLSKVATKIKAYIELVRIHNVVASLLTTIVGWLSVKAYVNVSVDTLLYAVAIVGLISSAGYVINDYFDVEVDMLNKPYRPIPSGRVSPREALVLSTLLFVIGVLPSIGLGPYTMFFVLINAFVVFLYSYKVKEMGFVGNVVVSLEGAFTIVLGALAAAEKIGDINLTNLSMLPALYAFTLLLGREVVKTIEDYKADEARKVKSLPRVLGVKKASLISIALQLLVVAISPLPLLLGYGVVYLTFALATDALIIYSVINSLNMLRSSEPEVIAGKVRSYLKVSIFLGILAFLGDSLLKALLF</sequence>
<comment type="subcellular location">
    <subcellularLocation>
        <location evidence="1 12">Cell membrane</location>
        <topology evidence="1 12">Multi-pass membrane protein</topology>
    </subcellularLocation>
</comment>
<dbReference type="HAMAP" id="MF_01286">
    <property type="entry name" value="DGGGP_synth"/>
    <property type="match status" value="1"/>
</dbReference>
<dbReference type="AlphaFoldDB" id="A0A2R7Y7E8"/>
<accession>A0A2R7Y7E8</accession>
<feature type="transmembrane region" description="Helical" evidence="12">
    <location>
        <begin position="20"/>
        <end position="41"/>
    </location>
</feature>
<dbReference type="GO" id="GO:0047295">
    <property type="term" value="F:geranylgeranylglycerol-phosphate geranylgeranyltransferase activity"/>
    <property type="evidence" value="ECO:0007669"/>
    <property type="project" value="UniProtKB-UniRule"/>
</dbReference>
<feature type="transmembrane region" description="Helical" evidence="12">
    <location>
        <begin position="235"/>
        <end position="258"/>
    </location>
</feature>
<evidence type="ECO:0000256" key="4">
    <source>
        <dbReference type="ARBA" id="ARBA00022679"/>
    </source>
</evidence>
<evidence type="ECO:0000256" key="10">
    <source>
        <dbReference type="ARBA" id="ARBA00023209"/>
    </source>
</evidence>
<dbReference type="Gene3D" id="1.20.120.1780">
    <property type="entry name" value="UbiA prenyltransferase"/>
    <property type="match status" value="1"/>
</dbReference>
<dbReference type="InterPro" id="IPR023547">
    <property type="entry name" value="DGGGP_synth"/>
</dbReference>
<keyword evidence="7 12" id="KW-1133">Transmembrane helix</keyword>
<evidence type="ECO:0000256" key="5">
    <source>
        <dbReference type="ARBA" id="ARBA00022692"/>
    </source>
</evidence>
<comment type="pathway">
    <text evidence="12">Membrane lipid metabolism; glycerophospholipid metabolism.</text>
</comment>
<dbReference type="InterPro" id="IPR000537">
    <property type="entry name" value="UbiA_prenyltransferase"/>
</dbReference>
<keyword evidence="5 12" id="KW-0812">Transmembrane</keyword>
<feature type="transmembrane region" description="Helical" evidence="12">
    <location>
        <begin position="47"/>
        <end position="69"/>
    </location>
</feature>
<evidence type="ECO:0000256" key="3">
    <source>
        <dbReference type="ARBA" id="ARBA00022516"/>
    </source>
</evidence>
<keyword evidence="3 12" id="KW-0444">Lipid biosynthesis</keyword>
<dbReference type="InterPro" id="IPR050475">
    <property type="entry name" value="Prenyltransferase_related"/>
</dbReference>
<feature type="transmembrane region" description="Helical" evidence="12">
    <location>
        <begin position="138"/>
        <end position="159"/>
    </location>
</feature>
<evidence type="ECO:0000256" key="12">
    <source>
        <dbReference type="HAMAP-Rule" id="MF_01286"/>
    </source>
</evidence>
<evidence type="ECO:0000313" key="13">
    <source>
        <dbReference type="EMBL" id="PUA33448.1"/>
    </source>
</evidence>
<evidence type="ECO:0000256" key="7">
    <source>
        <dbReference type="ARBA" id="ARBA00022989"/>
    </source>
</evidence>
<dbReference type="EMBL" id="NBVN01000002">
    <property type="protein sequence ID" value="PUA33448.1"/>
    <property type="molecule type" value="Genomic_DNA"/>
</dbReference>
<feature type="transmembrane region" description="Helical" evidence="12">
    <location>
        <begin position="210"/>
        <end position="229"/>
    </location>
</feature>
<keyword evidence="2 12" id="KW-1003">Cell membrane</keyword>
<evidence type="ECO:0000256" key="1">
    <source>
        <dbReference type="ARBA" id="ARBA00004651"/>
    </source>
</evidence>
<feature type="transmembrane region" description="Helical" evidence="12">
    <location>
        <begin position="114"/>
        <end position="131"/>
    </location>
</feature>
<comment type="caution">
    <text evidence="13">The sequence shown here is derived from an EMBL/GenBank/DDBJ whole genome shotgun (WGS) entry which is preliminary data.</text>
</comment>
<protein>
    <recommendedName>
        <fullName evidence="12">Digeranylgeranylglyceryl phosphate synthase</fullName>
        <shortName evidence="12">DGGGP synthase</shortName>
        <shortName evidence="12">DGGGPS</shortName>
        <ecNumber evidence="12">2.5.1.42</ecNumber>
    </recommendedName>
    <alternativeName>
        <fullName evidence="12">(S)-2,3-di-O-geranylgeranylglyceryl phosphate synthase</fullName>
    </alternativeName>
    <alternativeName>
        <fullName evidence="12">Geranylgeranylglycerol-phosphate geranylgeranyltransferase</fullName>
    </alternativeName>
</protein>
<keyword evidence="8 12" id="KW-0443">Lipid metabolism</keyword>
<dbReference type="Gene3D" id="1.10.357.140">
    <property type="entry name" value="UbiA prenyltransferase"/>
    <property type="match status" value="1"/>
</dbReference>
<feature type="transmembrane region" description="Helical" evidence="12">
    <location>
        <begin position="171"/>
        <end position="189"/>
    </location>
</feature>
<organism evidence="13 14">
    <name type="scientific">Zestosphaera tikiterensis</name>
    <dbReference type="NCBI Taxonomy" id="1973259"/>
    <lineage>
        <taxon>Archaea</taxon>
        <taxon>Thermoproteota</taxon>
        <taxon>Thermoprotei</taxon>
        <taxon>Desulfurococcales</taxon>
        <taxon>Desulfurococcaceae</taxon>
        <taxon>Zestosphaera</taxon>
    </lineage>
</organism>
<dbReference type="CDD" id="cd13961">
    <property type="entry name" value="PT_UbiA_DGGGPS"/>
    <property type="match status" value="1"/>
</dbReference>
<dbReference type="PANTHER" id="PTHR42723">
    <property type="entry name" value="CHLOROPHYLL SYNTHASE"/>
    <property type="match status" value="1"/>
</dbReference>
<dbReference type="Proteomes" id="UP000244093">
    <property type="component" value="Unassembled WGS sequence"/>
</dbReference>
<dbReference type="InterPro" id="IPR044878">
    <property type="entry name" value="UbiA_sf"/>
</dbReference>
<keyword evidence="11 12" id="KW-1208">Phospholipid metabolism</keyword>
<evidence type="ECO:0000313" key="14">
    <source>
        <dbReference type="Proteomes" id="UP000244093"/>
    </source>
</evidence>
<comment type="cofactor">
    <cofactor evidence="12">
        <name>Mg(2+)</name>
        <dbReference type="ChEBI" id="CHEBI:18420"/>
    </cofactor>
</comment>